<keyword evidence="1" id="KW-0472">Membrane</keyword>
<keyword evidence="1" id="KW-0812">Transmembrane</keyword>
<feature type="transmembrane region" description="Helical" evidence="1">
    <location>
        <begin position="73"/>
        <end position="94"/>
    </location>
</feature>
<evidence type="ECO:0000313" key="2">
    <source>
        <dbReference type="EMBL" id="CAJ0872563.1"/>
    </source>
</evidence>
<feature type="transmembrane region" description="Helical" evidence="1">
    <location>
        <begin position="50"/>
        <end position="67"/>
    </location>
</feature>
<protein>
    <recommendedName>
        <fullName evidence="3">DUF2628 domain-containing protein</fullName>
    </recommendedName>
</protein>
<dbReference type="EMBL" id="OY288114">
    <property type="protein sequence ID" value="CAJ0872563.1"/>
    <property type="molecule type" value="Genomic_DNA"/>
</dbReference>
<sequence length="131" mass="14738">MTSFTVHLPPTPPGERPAPEKVVFLRDGFSTWAFIFGPLWFMWKRAWLPAVLWSLVLAVLAGLGVLLKIPADAMSFAALAVALFLGFEGCRLLAWSLQRRGYVESDVVIGENEEEAELVYFERQRAAERRA</sequence>
<evidence type="ECO:0000256" key="1">
    <source>
        <dbReference type="SAM" id="Phobius"/>
    </source>
</evidence>
<organism evidence="2">
    <name type="scientific">freshwater sediment metagenome</name>
    <dbReference type="NCBI Taxonomy" id="556182"/>
    <lineage>
        <taxon>unclassified sequences</taxon>
        <taxon>metagenomes</taxon>
        <taxon>ecological metagenomes</taxon>
    </lineage>
</organism>
<name>A0AA48RDN8_9ZZZZ</name>
<accession>A0AA48RDN8</accession>
<reference evidence="2" key="1">
    <citation type="submission" date="2023-07" db="EMBL/GenBank/DDBJ databases">
        <authorList>
            <person name="Pelsma A.J. K."/>
        </authorList>
    </citation>
    <scope>NUCLEOTIDE SEQUENCE</scope>
</reference>
<evidence type="ECO:0008006" key="3">
    <source>
        <dbReference type="Google" id="ProtNLM"/>
    </source>
</evidence>
<dbReference type="AlphaFoldDB" id="A0AA48RDN8"/>
<dbReference type="InterPro" id="IPR024399">
    <property type="entry name" value="DUF2628"/>
</dbReference>
<proteinExistence type="predicted"/>
<feature type="transmembrane region" description="Helical" evidence="1">
    <location>
        <begin position="23"/>
        <end position="43"/>
    </location>
</feature>
<keyword evidence="1" id="KW-1133">Transmembrane helix</keyword>
<gene>
    <name evidence="2" type="ORF">AMST5_02428</name>
</gene>
<dbReference type="Pfam" id="PF10947">
    <property type="entry name" value="DUF2628"/>
    <property type="match status" value="1"/>
</dbReference>